<sequence>MALRPPPALLRRTLPCVRCQTQAQLLRRSYARSSVPVPPRSRRPAQLLTALGAVAALVVVLAPRPSHAPREGSAPSATASGSSSSADVAPPPRLEPERFRTFRLRSRDCATSTWATDSTGDGAHVVLRVPVAPPSDAPAAALGILTLHLAHPLLSVQRPYTPLYAAPLLAGGDATLLIKRYRDGEVGRYAHELRAGDEVLLRGPEYSWRARGDESDLLLIAGGTGLTPMYQLLTTLLGAPDATDEPPQTAAARPRLTLLYGTSRAESLLLLPELAALRERHPELDVRLFVEDEAPQGWWAWASGQQRRMHGMPLYAGRVTEKDVRGVRREGQDVLVCGPDGMVAAVAGRRARDGRGQGELGGMLQRLGYTRERVHKL</sequence>
<reference evidence="9 10" key="1">
    <citation type="journal article" date="2018" name="Mol. Biol. Evol.">
        <title>Broad Genomic Sampling Reveals a Smut Pathogenic Ancestry of the Fungal Clade Ustilaginomycotina.</title>
        <authorList>
            <person name="Kijpornyongpan T."/>
            <person name="Mondo S.J."/>
            <person name="Barry K."/>
            <person name="Sandor L."/>
            <person name="Lee J."/>
            <person name="Lipzen A."/>
            <person name="Pangilinan J."/>
            <person name="LaButti K."/>
            <person name="Hainaut M."/>
            <person name="Henrissat B."/>
            <person name="Grigoriev I.V."/>
            <person name="Spatafora J.W."/>
            <person name="Aime M.C."/>
        </authorList>
    </citation>
    <scope>NUCLEOTIDE SEQUENCE [LARGE SCALE GENOMIC DNA]</scope>
    <source>
        <strain evidence="9 10">MCA 4186</strain>
    </source>
</reference>
<feature type="domain" description="FAD-binding FR-type" evidence="8">
    <location>
        <begin position="97"/>
        <end position="211"/>
    </location>
</feature>
<dbReference type="EMBL" id="KZ819289">
    <property type="protein sequence ID" value="PWN99131.1"/>
    <property type="molecule type" value="Genomic_DNA"/>
</dbReference>
<evidence type="ECO:0000259" key="8">
    <source>
        <dbReference type="PROSITE" id="PS51384"/>
    </source>
</evidence>
<evidence type="ECO:0000256" key="1">
    <source>
        <dbReference type="ARBA" id="ARBA00001974"/>
    </source>
</evidence>
<dbReference type="GeneID" id="37269567"/>
<dbReference type="STRING" id="58919.A0A316ZC60"/>
<feature type="binding site" evidence="6">
    <location>
        <position position="160"/>
    </location>
    <ligand>
        <name>FAD</name>
        <dbReference type="ChEBI" id="CHEBI:57692"/>
    </ligand>
</feature>
<dbReference type="InterPro" id="IPR001834">
    <property type="entry name" value="CBR-like"/>
</dbReference>
<evidence type="ECO:0000256" key="5">
    <source>
        <dbReference type="ARBA" id="ARBA00023002"/>
    </source>
</evidence>
<dbReference type="CDD" id="cd06183">
    <property type="entry name" value="cyt_b5_reduct_like"/>
    <property type="match status" value="1"/>
</dbReference>
<dbReference type="SUPFAM" id="SSF63380">
    <property type="entry name" value="Riboflavin synthase domain-like"/>
    <property type="match status" value="1"/>
</dbReference>
<feature type="binding site" evidence="6">
    <location>
        <position position="179"/>
    </location>
    <ligand>
        <name>FAD</name>
        <dbReference type="ChEBI" id="CHEBI:57692"/>
    </ligand>
</feature>
<comment type="cofactor">
    <cofactor evidence="1 6">
        <name>FAD</name>
        <dbReference type="ChEBI" id="CHEBI:57692"/>
    </cofactor>
</comment>
<evidence type="ECO:0000256" key="7">
    <source>
        <dbReference type="SAM" id="MobiDB-lite"/>
    </source>
</evidence>
<comment type="similarity">
    <text evidence="2">Belongs to the flavoprotein pyridine nucleotide cytochrome reductase family.</text>
</comment>
<dbReference type="InterPro" id="IPR017927">
    <property type="entry name" value="FAD-bd_FR_type"/>
</dbReference>
<dbReference type="SUPFAM" id="SSF52343">
    <property type="entry name" value="Ferredoxin reductase-like, C-terminal NADP-linked domain"/>
    <property type="match status" value="1"/>
</dbReference>
<dbReference type="Gene3D" id="3.40.50.80">
    <property type="entry name" value="Nucleotide-binding domain of ferredoxin-NADP reductase (FNR) module"/>
    <property type="match status" value="1"/>
</dbReference>
<dbReference type="PANTHER" id="PTHR19370">
    <property type="entry name" value="NADH-CYTOCHROME B5 REDUCTASE"/>
    <property type="match status" value="1"/>
</dbReference>
<dbReference type="InterPro" id="IPR039261">
    <property type="entry name" value="FNR_nucleotide-bd"/>
</dbReference>
<feature type="compositionally biased region" description="Low complexity" evidence="7">
    <location>
        <begin position="73"/>
        <end position="88"/>
    </location>
</feature>
<keyword evidence="10" id="KW-1185">Reference proteome</keyword>
<protein>
    <submittedName>
        <fullName evidence="9">Ferredoxin reductase-like protein</fullName>
    </submittedName>
</protein>
<dbReference type="InterPro" id="IPR001433">
    <property type="entry name" value="OxRdtase_FAD/NAD-bd"/>
</dbReference>
<dbReference type="Pfam" id="PF00970">
    <property type="entry name" value="FAD_binding_6"/>
    <property type="match status" value="1"/>
</dbReference>
<evidence type="ECO:0000313" key="9">
    <source>
        <dbReference type="EMBL" id="PWN99131.1"/>
    </source>
</evidence>
<dbReference type="Pfam" id="PF00175">
    <property type="entry name" value="NAD_binding_1"/>
    <property type="match status" value="1"/>
</dbReference>
<organism evidence="9 10">
    <name type="scientific">Tilletiopsis washingtonensis</name>
    <dbReference type="NCBI Taxonomy" id="58919"/>
    <lineage>
        <taxon>Eukaryota</taxon>
        <taxon>Fungi</taxon>
        <taxon>Dikarya</taxon>
        <taxon>Basidiomycota</taxon>
        <taxon>Ustilaginomycotina</taxon>
        <taxon>Exobasidiomycetes</taxon>
        <taxon>Entylomatales</taxon>
        <taxon>Entylomatales incertae sedis</taxon>
        <taxon>Tilletiopsis</taxon>
    </lineage>
</organism>
<dbReference type="GO" id="GO:0016491">
    <property type="term" value="F:oxidoreductase activity"/>
    <property type="evidence" value="ECO:0007669"/>
    <property type="project" value="UniProtKB-KW"/>
</dbReference>
<dbReference type="PROSITE" id="PS51384">
    <property type="entry name" value="FAD_FR"/>
    <property type="match status" value="1"/>
</dbReference>
<keyword evidence="5" id="KW-0560">Oxidoreductase</keyword>
<feature type="region of interest" description="Disordered" evidence="7">
    <location>
        <begin position="66"/>
        <end position="95"/>
    </location>
</feature>
<feature type="binding site" evidence="6">
    <location>
        <position position="227"/>
    </location>
    <ligand>
        <name>FAD</name>
        <dbReference type="ChEBI" id="CHEBI:57692"/>
    </ligand>
</feature>
<evidence type="ECO:0000256" key="2">
    <source>
        <dbReference type="ARBA" id="ARBA00006105"/>
    </source>
</evidence>
<feature type="binding site" evidence="6">
    <location>
        <position position="177"/>
    </location>
    <ligand>
        <name>FAD</name>
        <dbReference type="ChEBI" id="CHEBI:57692"/>
    </ligand>
</feature>
<feature type="binding site" evidence="6">
    <location>
        <position position="159"/>
    </location>
    <ligand>
        <name>FAD</name>
        <dbReference type="ChEBI" id="CHEBI:57692"/>
    </ligand>
</feature>
<feature type="binding site" evidence="6">
    <location>
        <position position="186"/>
    </location>
    <ligand>
        <name>FAD</name>
        <dbReference type="ChEBI" id="CHEBI:57692"/>
    </ligand>
</feature>
<evidence type="ECO:0000256" key="4">
    <source>
        <dbReference type="ARBA" id="ARBA00022827"/>
    </source>
</evidence>
<name>A0A316ZC60_9BASI</name>
<accession>A0A316ZC60</accession>
<proteinExistence type="inferred from homology"/>
<gene>
    <name evidence="9" type="ORF">FA09DRAFT_329075</name>
</gene>
<evidence type="ECO:0000256" key="3">
    <source>
        <dbReference type="ARBA" id="ARBA00022630"/>
    </source>
</evidence>
<evidence type="ECO:0000256" key="6">
    <source>
        <dbReference type="PIRSR" id="PIRSR601834-1"/>
    </source>
</evidence>
<dbReference type="PRINTS" id="PR00406">
    <property type="entry name" value="CYTB5RDTASE"/>
</dbReference>
<dbReference type="InterPro" id="IPR017938">
    <property type="entry name" value="Riboflavin_synthase-like_b-brl"/>
</dbReference>
<dbReference type="Proteomes" id="UP000245946">
    <property type="component" value="Unassembled WGS sequence"/>
</dbReference>
<keyword evidence="4 6" id="KW-0274">FAD</keyword>
<feature type="binding site" evidence="6">
    <location>
        <position position="158"/>
    </location>
    <ligand>
        <name>FAD</name>
        <dbReference type="ChEBI" id="CHEBI:57692"/>
    </ligand>
</feature>
<dbReference type="InterPro" id="IPR008333">
    <property type="entry name" value="Cbr1-like_FAD-bd_dom"/>
</dbReference>
<evidence type="ECO:0000313" key="10">
    <source>
        <dbReference type="Proteomes" id="UP000245946"/>
    </source>
</evidence>
<dbReference type="AlphaFoldDB" id="A0A316ZC60"/>
<dbReference type="PANTHER" id="PTHR19370:SF184">
    <property type="entry name" value="NADH-CYTOCHROME B5 REDUCTASE-LIKE"/>
    <property type="match status" value="1"/>
</dbReference>
<dbReference type="OrthoDB" id="432685at2759"/>
<dbReference type="RefSeq" id="XP_025599410.1">
    <property type="nucleotide sequence ID" value="XM_025742023.1"/>
</dbReference>
<dbReference type="Gene3D" id="2.40.30.10">
    <property type="entry name" value="Translation factors"/>
    <property type="match status" value="1"/>
</dbReference>
<keyword evidence="3 6" id="KW-0285">Flavoprotein</keyword>